<evidence type="ECO:0000256" key="1">
    <source>
        <dbReference type="ARBA" id="ARBA00022801"/>
    </source>
</evidence>
<evidence type="ECO:0000313" key="5">
    <source>
        <dbReference type="EMBL" id="MEV4926168.1"/>
    </source>
</evidence>
<protein>
    <submittedName>
        <fullName evidence="5">Alpha/beta hydrolase</fullName>
    </submittedName>
</protein>
<dbReference type="EMBL" id="JBFASG010000030">
    <property type="protein sequence ID" value="MEV4926168.1"/>
    <property type="molecule type" value="Genomic_DNA"/>
</dbReference>
<dbReference type="PANTHER" id="PTHR10272">
    <property type="entry name" value="PLATELET-ACTIVATING FACTOR ACETYLHYDROLASE"/>
    <property type="match status" value="1"/>
</dbReference>
<name>A0ABV3J0D5_9ACTN</name>
<keyword evidence="2" id="KW-0442">Lipid degradation</keyword>
<dbReference type="SUPFAM" id="SSF53474">
    <property type="entry name" value="alpha/beta-Hydrolases"/>
    <property type="match status" value="1"/>
</dbReference>
<gene>
    <name evidence="5" type="ORF">AB0L03_25650</name>
</gene>
<dbReference type="Pfam" id="PF03403">
    <property type="entry name" value="PAF-AH_p_II"/>
    <property type="match status" value="1"/>
</dbReference>
<feature type="chain" id="PRO_5045454166" evidence="4">
    <location>
        <begin position="26"/>
        <end position="419"/>
    </location>
</feature>
<keyword evidence="4" id="KW-0732">Signal</keyword>
<dbReference type="RefSeq" id="WP_366089645.1">
    <property type="nucleotide sequence ID" value="NZ_JBFASG010000030.1"/>
</dbReference>
<proteinExistence type="predicted"/>
<keyword evidence="3" id="KW-0443">Lipid metabolism</keyword>
<feature type="signal peptide" evidence="4">
    <location>
        <begin position="1"/>
        <end position="25"/>
    </location>
</feature>
<evidence type="ECO:0000256" key="4">
    <source>
        <dbReference type="SAM" id="SignalP"/>
    </source>
</evidence>
<reference evidence="5 6" key="1">
    <citation type="submission" date="2024-06" db="EMBL/GenBank/DDBJ databases">
        <title>The Natural Products Discovery Center: Release of the First 8490 Sequenced Strains for Exploring Actinobacteria Biosynthetic Diversity.</title>
        <authorList>
            <person name="Kalkreuter E."/>
            <person name="Kautsar S.A."/>
            <person name="Yang D."/>
            <person name="Bader C.D."/>
            <person name="Teijaro C.N."/>
            <person name="Fluegel L."/>
            <person name="Davis C.M."/>
            <person name="Simpson J.R."/>
            <person name="Lauterbach L."/>
            <person name="Steele A.D."/>
            <person name="Gui C."/>
            <person name="Meng S."/>
            <person name="Li G."/>
            <person name="Viehrig K."/>
            <person name="Ye F."/>
            <person name="Su P."/>
            <person name="Kiefer A.F."/>
            <person name="Nichols A."/>
            <person name="Cepeda A.J."/>
            <person name="Yan W."/>
            <person name="Fan B."/>
            <person name="Jiang Y."/>
            <person name="Adhikari A."/>
            <person name="Zheng C.-J."/>
            <person name="Schuster L."/>
            <person name="Cowan T.M."/>
            <person name="Smanski M.J."/>
            <person name="Chevrette M.G."/>
            <person name="De Carvalho L.P.S."/>
            <person name="Shen B."/>
        </authorList>
    </citation>
    <scope>NUCLEOTIDE SEQUENCE [LARGE SCALE GENOMIC DNA]</scope>
    <source>
        <strain evidence="5 6">NPDC053791</strain>
    </source>
</reference>
<organism evidence="5 6">
    <name type="scientific">Streptomyces roseoverticillatus</name>
    <dbReference type="NCBI Taxonomy" id="66429"/>
    <lineage>
        <taxon>Bacteria</taxon>
        <taxon>Bacillati</taxon>
        <taxon>Actinomycetota</taxon>
        <taxon>Actinomycetes</taxon>
        <taxon>Kitasatosporales</taxon>
        <taxon>Streptomycetaceae</taxon>
        <taxon>Streptomyces</taxon>
    </lineage>
</organism>
<comment type="caution">
    <text evidence="5">The sequence shown here is derived from an EMBL/GenBank/DDBJ whole genome shotgun (WGS) entry which is preliminary data.</text>
</comment>
<evidence type="ECO:0000313" key="6">
    <source>
        <dbReference type="Proteomes" id="UP001552479"/>
    </source>
</evidence>
<sequence>MLHRHVGRRAVITSALAATAGALLAGGAGAPAAAQARGTADGITLRLPAPTGPYRTGITTLYLVDRARRDPLEPRIPVREVMATVFYPARTVRGCPRAPQMTAGAAADFGADGRRSHPELPASGVNWAATMTHSYTGAPADAVRRRPVLLYSPGGGDPRTMGTCVAEDLASHGYVVVTVDHPGDACEVEFPVTMTGRDTVRPTVLRYDPRTDPALFRTLIDTRVADLRFVLGRLAELAAGRNPDAAGRPLPEHLGRALDLRSTGVYGHSAGGTAAALAMDEDRRIGAAADLEGYLDRAPETPGGLGELYPVARYGADRPLLLLGSDGFQDRKGLEHSWPAALAHSQGRASRRQLGHAAHWAFTDYAVLAPQLQAAGLMTAADRAKLVGTAAAVPAVRHHLRSFFARHLSAHRSGTAAHG</sequence>
<accession>A0ABV3J0D5</accession>
<dbReference type="InterPro" id="IPR006311">
    <property type="entry name" value="TAT_signal"/>
</dbReference>
<dbReference type="PROSITE" id="PS51318">
    <property type="entry name" value="TAT"/>
    <property type="match status" value="1"/>
</dbReference>
<evidence type="ECO:0000256" key="3">
    <source>
        <dbReference type="ARBA" id="ARBA00023098"/>
    </source>
</evidence>
<dbReference type="GO" id="GO:0016787">
    <property type="term" value="F:hydrolase activity"/>
    <property type="evidence" value="ECO:0007669"/>
    <property type="project" value="UniProtKB-KW"/>
</dbReference>
<evidence type="ECO:0000256" key="2">
    <source>
        <dbReference type="ARBA" id="ARBA00022963"/>
    </source>
</evidence>
<dbReference type="PANTHER" id="PTHR10272:SF0">
    <property type="entry name" value="PLATELET-ACTIVATING FACTOR ACETYLHYDROLASE"/>
    <property type="match status" value="1"/>
</dbReference>
<dbReference type="Gene3D" id="3.40.50.1820">
    <property type="entry name" value="alpha/beta hydrolase"/>
    <property type="match status" value="1"/>
</dbReference>
<dbReference type="Proteomes" id="UP001552479">
    <property type="component" value="Unassembled WGS sequence"/>
</dbReference>
<keyword evidence="1 5" id="KW-0378">Hydrolase</keyword>
<keyword evidence="6" id="KW-1185">Reference proteome</keyword>
<dbReference type="InterPro" id="IPR029058">
    <property type="entry name" value="AB_hydrolase_fold"/>
</dbReference>